<accession>A0ACC3CV14</accession>
<protein>
    <submittedName>
        <fullName evidence="1">Uncharacterized protein</fullName>
    </submittedName>
</protein>
<comment type="caution">
    <text evidence="1">The sequence shown here is derived from an EMBL/GenBank/DDBJ whole genome shotgun (WGS) entry which is preliminary data.</text>
</comment>
<evidence type="ECO:0000313" key="2">
    <source>
        <dbReference type="Proteomes" id="UP001186974"/>
    </source>
</evidence>
<feature type="non-terminal residue" evidence="1">
    <location>
        <position position="340"/>
    </location>
</feature>
<reference evidence="1" key="1">
    <citation type="submission" date="2024-09" db="EMBL/GenBank/DDBJ databases">
        <title>Black Yeasts Isolated from many extreme environments.</title>
        <authorList>
            <person name="Coleine C."/>
            <person name="Stajich J.E."/>
            <person name="Selbmann L."/>
        </authorList>
    </citation>
    <scope>NUCLEOTIDE SEQUENCE</scope>
    <source>
        <strain evidence="1">CCFEE 5737</strain>
    </source>
</reference>
<keyword evidence="2" id="KW-1185">Reference proteome</keyword>
<proteinExistence type="predicted"/>
<dbReference type="EMBL" id="JAWDJW010011362">
    <property type="protein sequence ID" value="KAK3044854.1"/>
    <property type="molecule type" value="Genomic_DNA"/>
</dbReference>
<dbReference type="Proteomes" id="UP001186974">
    <property type="component" value="Unassembled WGS sequence"/>
</dbReference>
<gene>
    <name evidence="1" type="ORF">LTS18_000175</name>
</gene>
<evidence type="ECO:0000313" key="1">
    <source>
        <dbReference type="EMBL" id="KAK3044854.1"/>
    </source>
</evidence>
<sequence>MKVLKQLFSSRLHVANQLGASDAGVSAQMSSNPEFGFGSLVARTEHRKRFISKVQAAAKTGDFTTDIPQQWLSKWALDAEDSTKANAIAEDVVARLGTDGSPTASRLLTSKSLFFKESQWLIGSDAWAYDLGNSGVHHVIASGANVNMLIVDSQPYSERTAADATRRKKDIGLYAMNFGNAYVASVAVYSSYTQVLQAMIEADQFDGPSVVVAYLPYHKETDSPLTVLQETKKAVDLGYWPLYRWDPHGEAKGEECFKLDSERIKEELKEFLRRDNYLSQLMKRHPEFSANLSESYGTEVRQMQKRKAKDAYSKLLDGLYGAPLTVLFASDNGNAENLAK</sequence>
<organism evidence="1 2">
    <name type="scientific">Coniosporium uncinatum</name>
    <dbReference type="NCBI Taxonomy" id="93489"/>
    <lineage>
        <taxon>Eukaryota</taxon>
        <taxon>Fungi</taxon>
        <taxon>Dikarya</taxon>
        <taxon>Ascomycota</taxon>
        <taxon>Pezizomycotina</taxon>
        <taxon>Dothideomycetes</taxon>
        <taxon>Dothideomycetes incertae sedis</taxon>
        <taxon>Coniosporium</taxon>
    </lineage>
</organism>
<name>A0ACC3CV14_9PEZI</name>